<dbReference type="EMBL" id="JAVYJV010000022">
    <property type="protein sequence ID" value="KAK4341040.1"/>
    <property type="molecule type" value="Genomic_DNA"/>
</dbReference>
<accession>A0AAE1QWS9</accession>
<dbReference type="Pfam" id="PF09331">
    <property type="entry name" value="DUF1985"/>
    <property type="match status" value="1"/>
</dbReference>
<evidence type="ECO:0000313" key="3">
    <source>
        <dbReference type="Proteomes" id="UP001291623"/>
    </source>
</evidence>
<dbReference type="Proteomes" id="UP001291623">
    <property type="component" value="Unassembled WGS sequence"/>
</dbReference>
<protein>
    <recommendedName>
        <fullName evidence="1">DUF1985 domain-containing protein</fullName>
    </recommendedName>
</protein>
<dbReference type="PANTHER" id="PTHR48449:SF1">
    <property type="entry name" value="DUF1985 DOMAIN-CONTAINING PROTEIN"/>
    <property type="match status" value="1"/>
</dbReference>
<gene>
    <name evidence="2" type="ORF">RND71_039541</name>
</gene>
<comment type="caution">
    <text evidence="2">The sequence shown here is derived from an EMBL/GenBank/DDBJ whole genome shotgun (WGS) entry which is preliminary data.</text>
</comment>
<evidence type="ECO:0000259" key="1">
    <source>
        <dbReference type="Pfam" id="PF09331"/>
    </source>
</evidence>
<feature type="domain" description="DUF1985" evidence="1">
    <location>
        <begin position="9"/>
        <end position="77"/>
    </location>
</feature>
<evidence type="ECO:0000313" key="2">
    <source>
        <dbReference type="EMBL" id="KAK4341040.1"/>
    </source>
</evidence>
<proteinExistence type="predicted"/>
<reference evidence="2" key="1">
    <citation type="submission" date="2023-12" db="EMBL/GenBank/DDBJ databases">
        <title>Genome assembly of Anisodus tanguticus.</title>
        <authorList>
            <person name="Wang Y.-J."/>
        </authorList>
    </citation>
    <scope>NUCLEOTIDE SEQUENCE</scope>
    <source>
        <strain evidence="2">KB-2021</strain>
        <tissue evidence="2">Leaf</tissue>
    </source>
</reference>
<keyword evidence="3" id="KW-1185">Reference proteome</keyword>
<dbReference type="PANTHER" id="PTHR48449">
    <property type="entry name" value="DUF1985 DOMAIN-CONTAINING PROTEIN"/>
    <property type="match status" value="1"/>
</dbReference>
<dbReference type="AlphaFoldDB" id="A0AAE1QWS9"/>
<organism evidence="2 3">
    <name type="scientific">Anisodus tanguticus</name>
    <dbReference type="NCBI Taxonomy" id="243964"/>
    <lineage>
        <taxon>Eukaryota</taxon>
        <taxon>Viridiplantae</taxon>
        <taxon>Streptophyta</taxon>
        <taxon>Embryophyta</taxon>
        <taxon>Tracheophyta</taxon>
        <taxon>Spermatophyta</taxon>
        <taxon>Magnoliopsida</taxon>
        <taxon>eudicotyledons</taxon>
        <taxon>Gunneridae</taxon>
        <taxon>Pentapetalae</taxon>
        <taxon>asterids</taxon>
        <taxon>lamiids</taxon>
        <taxon>Solanales</taxon>
        <taxon>Solanaceae</taxon>
        <taxon>Solanoideae</taxon>
        <taxon>Hyoscyameae</taxon>
        <taxon>Anisodus</taxon>
    </lineage>
</organism>
<name>A0AAE1QWS9_9SOLA</name>
<sequence length="150" mass="18191">MDLVGKSYKEKRFLEDLKSKTVSKKHKELLCLVWFMYIVLWAKDTNINIPLGLVKLAEDPEAFNNYPWGFESYRLTIEYLLRDLKLTMKMVNLYDFLWAFMDWAFEAIPHLRHQVKDYSKEVYFPRFLRWLTAKNNTKLSVDFLNPLRKR</sequence>
<dbReference type="InterPro" id="IPR015410">
    <property type="entry name" value="DUF1985"/>
</dbReference>